<dbReference type="EMBL" id="JAJUBC010000013">
    <property type="protein sequence ID" value="MDD1793987.1"/>
    <property type="molecule type" value="Genomic_DNA"/>
</dbReference>
<dbReference type="SMART" id="SM00267">
    <property type="entry name" value="GGDEF"/>
    <property type="match status" value="1"/>
</dbReference>
<dbReference type="PANTHER" id="PTHR45138">
    <property type="entry name" value="REGULATORY COMPONENTS OF SENSORY TRANSDUCTION SYSTEM"/>
    <property type="match status" value="1"/>
</dbReference>
<keyword evidence="7" id="KW-1185">Reference proteome</keyword>
<organism evidence="6 7">
    <name type="scientific">Enterovibrio gelatinilyticus</name>
    <dbReference type="NCBI Taxonomy" id="2899819"/>
    <lineage>
        <taxon>Bacteria</taxon>
        <taxon>Pseudomonadati</taxon>
        <taxon>Pseudomonadota</taxon>
        <taxon>Gammaproteobacteria</taxon>
        <taxon>Vibrionales</taxon>
        <taxon>Vibrionaceae</taxon>
        <taxon>Enterovibrio</taxon>
    </lineage>
</organism>
<feature type="domain" description="GGDEF" evidence="5">
    <location>
        <begin position="457"/>
        <end position="594"/>
    </location>
</feature>
<name>A0ABT5R133_9GAMM</name>
<evidence type="ECO:0000256" key="2">
    <source>
        <dbReference type="ARBA" id="ARBA00034247"/>
    </source>
</evidence>
<comment type="caution">
    <text evidence="6">The sequence shown here is derived from an EMBL/GenBank/DDBJ whole genome shotgun (WGS) entry which is preliminary data.</text>
</comment>
<comment type="catalytic activity">
    <reaction evidence="2">
        <text>2 GTP = 3',3'-c-di-GMP + 2 diphosphate</text>
        <dbReference type="Rhea" id="RHEA:24898"/>
        <dbReference type="ChEBI" id="CHEBI:33019"/>
        <dbReference type="ChEBI" id="CHEBI:37565"/>
        <dbReference type="ChEBI" id="CHEBI:58805"/>
        <dbReference type="EC" id="2.7.7.65"/>
    </reaction>
</comment>
<evidence type="ECO:0000256" key="1">
    <source>
        <dbReference type="ARBA" id="ARBA00012528"/>
    </source>
</evidence>
<dbReference type="PROSITE" id="PS50887">
    <property type="entry name" value="GGDEF"/>
    <property type="match status" value="1"/>
</dbReference>
<dbReference type="PANTHER" id="PTHR45138:SF9">
    <property type="entry name" value="DIGUANYLATE CYCLASE DGCM-RELATED"/>
    <property type="match status" value="1"/>
</dbReference>
<reference evidence="6" key="1">
    <citation type="submission" date="2021-12" db="EMBL/GenBank/DDBJ databases">
        <title>Enterovibrio ZSDZ35 sp. nov. and Enterovibrio ZSDZ42 sp. nov., isolated from coastal seawater in Qingdao.</title>
        <authorList>
            <person name="Zhang P."/>
        </authorList>
    </citation>
    <scope>NUCLEOTIDE SEQUENCE</scope>
    <source>
        <strain evidence="6">ZSDZ42</strain>
    </source>
</reference>
<keyword evidence="4" id="KW-1133">Transmembrane helix</keyword>
<dbReference type="EC" id="2.7.7.65" evidence="1"/>
<dbReference type="Proteomes" id="UP001149400">
    <property type="component" value="Unassembled WGS sequence"/>
</dbReference>
<protein>
    <recommendedName>
        <fullName evidence="1">diguanylate cyclase</fullName>
        <ecNumber evidence="1">2.7.7.65</ecNumber>
    </recommendedName>
</protein>
<evidence type="ECO:0000256" key="4">
    <source>
        <dbReference type="SAM" id="Phobius"/>
    </source>
</evidence>
<dbReference type="InterPro" id="IPR029787">
    <property type="entry name" value="Nucleotide_cyclase"/>
</dbReference>
<dbReference type="RefSeq" id="WP_274164832.1">
    <property type="nucleotide sequence ID" value="NZ_JAJUBC010000013.1"/>
</dbReference>
<dbReference type="Gene3D" id="3.40.50.2300">
    <property type="match status" value="2"/>
</dbReference>
<dbReference type="Gene3D" id="3.30.70.270">
    <property type="match status" value="1"/>
</dbReference>
<proteinExistence type="predicted"/>
<dbReference type="GO" id="GO:0052621">
    <property type="term" value="F:diguanylate cyclase activity"/>
    <property type="evidence" value="ECO:0007669"/>
    <property type="project" value="UniProtKB-EC"/>
</dbReference>
<dbReference type="InterPro" id="IPR043128">
    <property type="entry name" value="Rev_trsase/Diguanyl_cyclase"/>
</dbReference>
<evidence type="ECO:0000256" key="3">
    <source>
        <dbReference type="SAM" id="MobiDB-lite"/>
    </source>
</evidence>
<keyword evidence="4" id="KW-0812">Transmembrane</keyword>
<dbReference type="NCBIfam" id="TIGR00254">
    <property type="entry name" value="GGDEF"/>
    <property type="match status" value="1"/>
</dbReference>
<accession>A0ABT5R133</accession>
<dbReference type="SUPFAM" id="SSF55073">
    <property type="entry name" value="Nucleotide cyclase"/>
    <property type="match status" value="1"/>
</dbReference>
<keyword evidence="4" id="KW-0472">Membrane</keyword>
<dbReference type="Pfam" id="PF00990">
    <property type="entry name" value="GGDEF"/>
    <property type="match status" value="1"/>
</dbReference>
<dbReference type="InterPro" id="IPR050469">
    <property type="entry name" value="Diguanylate_Cyclase"/>
</dbReference>
<gene>
    <name evidence="6" type="ORF">LRP50_12670</name>
</gene>
<keyword evidence="6" id="KW-0548">Nucleotidyltransferase</keyword>
<feature type="transmembrane region" description="Helical" evidence="4">
    <location>
        <begin position="367"/>
        <end position="388"/>
    </location>
</feature>
<evidence type="ECO:0000313" key="7">
    <source>
        <dbReference type="Proteomes" id="UP001149400"/>
    </source>
</evidence>
<keyword evidence="6" id="KW-0808">Transferase</keyword>
<dbReference type="CDD" id="cd01949">
    <property type="entry name" value="GGDEF"/>
    <property type="match status" value="1"/>
</dbReference>
<evidence type="ECO:0000313" key="6">
    <source>
        <dbReference type="EMBL" id="MDD1793987.1"/>
    </source>
</evidence>
<feature type="region of interest" description="Disordered" evidence="3">
    <location>
        <begin position="582"/>
        <end position="606"/>
    </location>
</feature>
<feature type="compositionally biased region" description="Low complexity" evidence="3">
    <location>
        <begin position="591"/>
        <end position="606"/>
    </location>
</feature>
<evidence type="ECO:0000259" key="5">
    <source>
        <dbReference type="PROSITE" id="PS50887"/>
    </source>
</evidence>
<sequence>MSKRFLFTVTALIARCFNIQFASIVMIFLLSASAVSLSSSPVSAETSAKKILFINSFHRGYGWSDEVENGLRETLSASGQPIELSVVYLDTLRHDAVPIKDKLADILALKNVNEAIDLVITSDKPAIEFALTHQNTLFPRQPIIYTALTDSSTETMDNAPRITGISEFTDYLNAIDVALTLHPDADSIAFIGSEREGHNQHMVDVIKDNVLPTLSTKINTEIYLDKPLDELDESLSHLSANTIIFALSNTIPKMDGSLYSPAETARLLASVTPLPVYTFWHSHIGHGPVGGQIVTGFSQGKAAAQLALQVLNQDIDAPLPADQVAPASLFFDLEAVEKHQIDSTMLPEGSRFINYQAPIWQEYKTEALTTLVIVFGLSSMVLAFVLLARRQTETIHQMSDENVELNQALDLNQEALDDVTHQLEEVNIVDELTGLGNTRHFNDMLDKELRRASRYKTPLSLLLISVDQFDAYVNTQGQEDADKQLMAISQIIKDTCQRSSDVLAFLHNAKFAIILPHTTRDNSQVVCQKLHSGLKHKTLPFMLSQTGALTLSIGLSSLESTEDRINPQHMFNTSEMMRLDAERKGGNGTQSEVISLHSSSSTSNGT</sequence>
<dbReference type="InterPro" id="IPR000160">
    <property type="entry name" value="GGDEF_dom"/>
</dbReference>